<dbReference type="AlphaFoldDB" id="K1P0L8"/>
<organism evidence="2">
    <name type="scientific">Magallana gigas</name>
    <name type="common">Pacific oyster</name>
    <name type="synonym">Crassostrea gigas</name>
    <dbReference type="NCBI Taxonomy" id="29159"/>
    <lineage>
        <taxon>Eukaryota</taxon>
        <taxon>Metazoa</taxon>
        <taxon>Spiralia</taxon>
        <taxon>Lophotrochozoa</taxon>
        <taxon>Mollusca</taxon>
        <taxon>Bivalvia</taxon>
        <taxon>Autobranchia</taxon>
        <taxon>Pteriomorphia</taxon>
        <taxon>Ostreida</taxon>
        <taxon>Ostreoidea</taxon>
        <taxon>Ostreidae</taxon>
        <taxon>Magallana</taxon>
    </lineage>
</organism>
<feature type="region of interest" description="Disordered" evidence="1">
    <location>
        <begin position="131"/>
        <end position="155"/>
    </location>
</feature>
<evidence type="ECO:0000256" key="1">
    <source>
        <dbReference type="SAM" id="MobiDB-lite"/>
    </source>
</evidence>
<sequence length="243" mass="26204">MRLHDKFVYGIIATQVTVKADWPIVLDYQRIQDGLSLPGTSGLVDCWALELPPESTRRAGIDALIHPYYTDAAHFHCPTILTLDLQVFFLAKADDAFPSLFFIRFPAPAGNDVQMAPVVYGVPAVMSGDGDLDGGGGRGGEGGRSGGEGVLGGPGNVLTMGGGEGGDWMKSANLFRVIADGQTPNPQREWFVWRTELLVLRVWERVELSSESSHDGALERAAAGDLPLKMAPVFWVADHQDSP</sequence>
<name>K1P0L8_MAGGI</name>
<dbReference type="HOGENOM" id="CLU_1143502_0_0_1"/>
<accession>K1P0L8</accession>
<feature type="compositionally biased region" description="Gly residues" evidence="1">
    <location>
        <begin position="133"/>
        <end position="155"/>
    </location>
</feature>
<proteinExistence type="predicted"/>
<gene>
    <name evidence="2" type="ORF">CGI_10001353</name>
</gene>
<dbReference type="InParanoid" id="K1P0L8"/>
<evidence type="ECO:0000313" key="2">
    <source>
        <dbReference type="EMBL" id="EKC17262.1"/>
    </source>
</evidence>
<dbReference type="EMBL" id="JH823170">
    <property type="protein sequence ID" value="EKC17262.1"/>
    <property type="molecule type" value="Genomic_DNA"/>
</dbReference>
<reference evidence="2" key="1">
    <citation type="journal article" date="2012" name="Nature">
        <title>The oyster genome reveals stress adaptation and complexity of shell formation.</title>
        <authorList>
            <person name="Zhang G."/>
            <person name="Fang X."/>
            <person name="Guo X."/>
            <person name="Li L."/>
            <person name="Luo R."/>
            <person name="Xu F."/>
            <person name="Yang P."/>
            <person name="Zhang L."/>
            <person name="Wang X."/>
            <person name="Qi H."/>
            <person name="Xiong Z."/>
            <person name="Que H."/>
            <person name="Xie Y."/>
            <person name="Holland P.W."/>
            <person name="Paps J."/>
            <person name="Zhu Y."/>
            <person name="Wu F."/>
            <person name="Chen Y."/>
            <person name="Wang J."/>
            <person name="Peng C."/>
            <person name="Meng J."/>
            <person name="Yang L."/>
            <person name="Liu J."/>
            <person name="Wen B."/>
            <person name="Zhang N."/>
            <person name="Huang Z."/>
            <person name="Zhu Q."/>
            <person name="Feng Y."/>
            <person name="Mount A."/>
            <person name="Hedgecock D."/>
            <person name="Xu Z."/>
            <person name="Liu Y."/>
            <person name="Domazet-Loso T."/>
            <person name="Du Y."/>
            <person name="Sun X."/>
            <person name="Zhang S."/>
            <person name="Liu B."/>
            <person name="Cheng P."/>
            <person name="Jiang X."/>
            <person name="Li J."/>
            <person name="Fan D."/>
            <person name="Wang W."/>
            <person name="Fu W."/>
            <person name="Wang T."/>
            <person name="Wang B."/>
            <person name="Zhang J."/>
            <person name="Peng Z."/>
            <person name="Li Y."/>
            <person name="Li N."/>
            <person name="Wang J."/>
            <person name="Chen M."/>
            <person name="He Y."/>
            <person name="Tan F."/>
            <person name="Song X."/>
            <person name="Zheng Q."/>
            <person name="Huang R."/>
            <person name="Yang H."/>
            <person name="Du X."/>
            <person name="Chen L."/>
            <person name="Yang M."/>
            <person name="Gaffney P.M."/>
            <person name="Wang S."/>
            <person name="Luo L."/>
            <person name="She Z."/>
            <person name="Ming Y."/>
            <person name="Huang W."/>
            <person name="Zhang S."/>
            <person name="Huang B."/>
            <person name="Zhang Y."/>
            <person name="Qu T."/>
            <person name="Ni P."/>
            <person name="Miao G."/>
            <person name="Wang J."/>
            <person name="Wang Q."/>
            <person name="Steinberg C.E."/>
            <person name="Wang H."/>
            <person name="Li N."/>
            <person name="Qian L."/>
            <person name="Zhang G."/>
            <person name="Li Y."/>
            <person name="Yang H."/>
            <person name="Liu X."/>
            <person name="Wang J."/>
            <person name="Yin Y."/>
            <person name="Wang J."/>
        </authorList>
    </citation>
    <scope>NUCLEOTIDE SEQUENCE [LARGE SCALE GENOMIC DNA]</scope>
    <source>
        <strain evidence="2">05x7-T-G4-1.051#20</strain>
    </source>
</reference>
<protein>
    <submittedName>
        <fullName evidence="2">Uncharacterized protein</fullName>
    </submittedName>
</protein>